<proteinExistence type="predicted"/>
<dbReference type="EMBL" id="BAABCT010000005">
    <property type="protein sequence ID" value="GAA4074016.1"/>
    <property type="molecule type" value="Genomic_DNA"/>
</dbReference>
<keyword evidence="2" id="KW-1185">Reference proteome</keyword>
<dbReference type="Gene3D" id="3.40.630.40">
    <property type="entry name" value="Zn-dependent exopeptidases"/>
    <property type="match status" value="1"/>
</dbReference>
<name>A0ABP7VU23_9FLAO</name>
<accession>A0ABP7VU23</accession>
<evidence type="ECO:0000313" key="1">
    <source>
        <dbReference type="EMBL" id="GAA4074016.1"/>
    </source>
</evidence>
<reference evidence="2" key="1">
    <citation type="journal article" date="2019" name="Int. J. Syst. Evol. Microbiol.">
        <title>The Global Catalogue of Microorganisms (GCM) 10K type strain sequencing project: providing services to taxonomists for standard genome sequencing and annotation.</title>
        <authorList>
            <consortium name="The Broad Institute Genomics Platform"/>
            <consortium name="The Broad Institute Genome Sequencing Center for Infectious Disease"/>
            <person name="Wu L."/>
            <person name="Ma J."/>
        </authorList>
    </citation>
    <scope>NUCLEOTIDE SEQUENCE [LARGE SCALE GENOMIC DNA]</scope>
    <source>
        <strain evidence="2">JCM 17069</strain>
    </source>
</reference>
<dbReference type="RefSeq" id="WP_344816514.1">
    <property type="nucleotide sequence ID" value="NZ_BAABCT010000005.1"/>
</dbReference>
<dbReference type="Proteomes" id="UP001500367">
    <property type="component" value="Unassembled WGS sequence"/>
</dbReference>
<dbReference type="Pfam" id="PF05013">
    <property type="entry name" value="FGase"/>
    <property type="match status" value="1"/>
</dbReference>
<protein>
    <submittedName>
        <fullName evidence="1">N-formylglutamate amidohydrolase</fullName>
    </submittedName>
</protein>
<dbReference type="InterPro" id="IPR007709">
    <property type="entry name" value="N-FG_amidohydro"/>
</dbReference>
<comment type="caution">
    <text evidence="1">The sequence shown here is derived from an EMBL/GenBank/DDBJ whole genome shotgun (WGS) entry which is preliminary data.</text>
</comment>
<dbReference type="SUPFAM" id="SSF53187">
    <property type="entry name" value="Zn-dependent exopeptidases"/>
    <property type="match status" value="1"/>
</dbReference>
<gene>
    <name evidence="1" type="ORF">GCM10022389_19450</name>
</gene>
<evidence type="ECO:0000313" key="2">
    <source>
        <dbReference type="Proteomes" id="UP001500367"/>
    </source>
</evidence>
<sequence length="247" mass="28751">MKKLLLHIPHASVVIPFYDGYINDQLKIEKEQLKLTDWYTDELFFSSSDTLIKAPFSRIFCDVERFENDADEVMSKYGMGAVYTHFDSGELMREVIPSLRNSIMQEYYWKHHNEFTFAVSNELEKNGTCLIVDCHSYPSTPITRDLNQSPKRPDFNIGIDPFHTPQFLIDASVAFFEEKGYSLGVDWPYSGTIVPMAFYQKNPNVYSIMLEINRGLYLLEPGNEKSEQFTAIQQVVQDFLKMLKNKY</sequence>
<organism evidence="1 2">
    <name type="scientific">Flavobacterium cheonanense</name>
    <dbReference type="NCBI Taxonomy" id="706183"/>
    <lineage>
        <taxon>Bacteria</taxon>
        <taxon>Pseudomonadati</taxon>
        <taxon>Bacteroidota</taxon>
        <taxon>Flavobacteriia</taxon>
        <taxon>Flavobacteriales</taxon>
        <taxon>Flavobacteriaceae</taxon>
        <taxon>Flavobacterium</taxon>
    </lineage>
</organism>